<dbReference type="AlphaFoldDB" id="A0AAF0WP39"/>
<dbReference type="PANTHER" id="PTHR34786:SF1">
    <property type="entry name" value="OS09G0504900 PROTEIN"/>
    <property type="match status" value="1"/>
</dbReference>
<dbReference type="Pfam" id="PF14780">
    <property type="entry name" value="NEPRO_N"/>
    <property type="match status" value="1"/>
</dbReference>
<reference evidence="2" key="1">
    <citation type="journal article" date="2016" name="Nat. Genet.">
        <title>A high-quality carrot genome assembly provides new insights into carotenoid accumulation and asterid genome evolution.</title>
        <authorList>
            <person name="Iorizzo M."/>
            <person name="Ellison S."/>
            <person name="Senalik D."/>
            <person name="Zeng P."/>
            <person name="Satapoomin P."/>
            <person name="Huang J."/>
            <person name="Bowman M."/>
            <person name="Iovene M."/>
            <person name="Sanseverino W."/>
            <person name="Cavagnaro P."/>
            <person name="Yildiz M."/>
            <person name="Macko-Podgorni A."/>
            <person name="Moranska E."/>
            <person name="Grzebelus E."/>
            <person name="Grzebelus D."/>
            <person name="Ashrafi H."/>
            <person name="Zheng Z."/>
            <person name="Cheng S."/>
            <person name="Spooner D."/>
            <person name="Van Deynze A."/>
            <person name="Simon P."/>
        </authorList>
    </citation>
    <scope>NUCLEOTIDE SEQUENCE</scope>
    <source>
        <tissue evidence="2">Leaf</tissue>
    </source>
</reference>
<keyword evidence="3" id="KW-1185">Reference proteome</keyword>
<sequence>MDSDVETIEKRLKSFLEKLQVESSILDRIVYKNKNQHKHCLYFQYLVKIRSDLRLLHSAGLEEILSSLFEFIMERRSKQKLQLFKKLKRKKCDEKHNLLERLLGAARLLSQMVEPVLKAATQISILLAQSFFMGFSVTITGLLARLRVLIQQILFDIVIVFNEASCLSLKGQNMELAQDGLETYKDLYLTNEQVLYLNCVWEANKFVLHEMISKFKNKEQFMNSNGSCFAFLLIFGEIVRTFEPNSNLSNLHNLNFEFKIKKSIEHEFKFLKSFTRTRVELDNI</sequence>
<dbReference type="Proteomes" id="UP000077755">
    <property type="component" value="Chromosome 3"/>
</dbReference>
<protein>
    <recommendedName>
        <fullName evidence="1">Nucleolus and neural progenitor protein-like N-terminal domain-containing protein</fullName>
    </recommendedName>
</protein>
<feature type="domain" description="Nucleolus and neural progenitor protein-like N-terminal" evidence="1">
    <location>
        <begin position="5"/>
        <end position="161"/>
    </location>
</feature>
<dbReference type="InterPro" id="IPR027951">
    <property type="entry name" value="Nepro_N"/>
</dbReference>
<dbReference type="EMBL" id="CP093345">
    <property type="protein sequence ID" value="WOG93222.1"/>
    <property type="molecule type" value="Genomic_DNA"/>
</dbReference>
<organism evidence="2 3">
    <name type="scientific">Daucus carota subsp. sativus</name>
    <name type="common">Carrot</name>
    <dbReference type="NCBI Taxonomy" id="79200"/>
    <lineage>
        <taxon>Eukaryota</taxon>
        <taxon>Viridiplantae</taxon>
        <taxon>Streptophyta</taxon>
        <taxon>Embryophyta</taxon>
        <taxon>Tracheophyta</taxon>
        <taxon>Spermatophyta</taxon>
        <taxon>Magnoliopsida</taxon>
        <taxon>eudicotyledons</taxon>
        <taxon>Gunneridae</taxon>
        <taxon>Pentapetalae</taxon>
        <taxon>asterids</taxon>
        <taxon>campanulids</taxon>
        <taxon>Apiales</taxon>
        <taxon>Apiaceae</taxon>
        <taxon>Apioideae</taxon>
        <taxon>Scandiceae</taxon>
        <taxon>Daucinae</taxon>
        <taxon>Daucus</taxon>
        <taxon>Daucus sect. Daucus</taxon>
    </lineage>
</organism>
<reference evidence="2" key="2">
    <citation type="submission" date="2022-03" db="EMBL/GenBank/DDBJ databases">
        <title>Draft title - Genomic analysis of global carrot germplasm unveils the trajectory of domestication and the origin of high carotenoid orange carrot.</title>
        <authorList>
            <person name="Iorizzo M."/>
            <person name="Ellison S."/>
            <person name="Senalik D."/>
            <person name="Macko-Podgorni A."/>
            <person name="Grzebelus D."/>
            <person name="Bostan H."/>
            <person name="Rolling W."/>
            <person name="Curaba J."/>
            <person name="Simon P."/>
        </authorList>
    </citation>
    <scope>NUCLEOTIDE SEQUENCE</scope>
    <source>
        <tissue evidence="2">Leaf</tissue>
    </source>
</reference>
<dbReference type="PANTHER" id="PTHR34786">
    <property type="entry name" value="OS09G0504900 PROTEIN"/>
    <property type="match status" value="1"/>
</dbReference>
<evidence type="ECO:0000259" key="1">
    <source>
        <dbReference type="Pfam" id="PF14780"/>
    </source>
</evidence>
<proteinExistence type="predicted"/>
<name>A0AAF0WP39_DAUCS</name>
<accession>A0AAF0WP39</accession>
<gene>
    <name evidence="2" type="ORF">DCAR_0312503</name>
</gene>
<evidence type="ECO:0000313" key="3">
    <source>
        <dbReference type="Proteomes" id="UP000077755"/>
    </source>
</evidence>
<evidence type="ECO:0000313" key="2">
    <source>
        <dbReference type="EMBL" id="WOG93222.1"/>
    </source>
</evidence>